<evidence type="ECO:0000259" key="6">
    <source>
        <dbReference type="Pfam" id="PF00852"/>
    </source>
</evidence>
<keyword evidence="5" id="KW-0472">Membrane</keyword>
<dbReference type="Proteomes" id="UP000232323">
    <property type="component" value="Unassembled WGS sequence"/>
</dbReference>
<dbReference type="STRING" id="1157962.A0A250XEE7"/>
<comment type="subcellular location">
    <subcellularLocation>
        <location evidence="5">Golgi apparatus</location>
        <location evidence="5">Golgi stack membrane</location>
        <topology evidence="5">Single-pass type II membrane protein</topology>
    </subcellularLocation>
</comment>
<gene>
    <name evidence="7" type="ORF">CEUSTIGMA_g8721.t1</name>
</gene>
<dbReference type="AlphaFoldDB" id="A0A250XEE7"/>
<keyword evidence="4 5" id="KW-0808">Transferase</keyword>
<dbReference type="GO" id="GO:0032580">
    <property type="term" value="C:Golgi cisterna membrane"/>
    <property type="evidence" value="ECO:0007669"/>
    <property type="project" value="UniProtKB-SubCell"/>
</dbReference>
<dbReference type="PANTHER" id="PTHR11929">
    <property type="entry name" value="ALPHA- 1,3 -FUCOSYLTRANSFERASE"/>
    <property type="match status" value="1"/>
</dbReference>
<comment type="caution">
    <text evidence="7">The sequence shown here is derived from an EMBL/GenBank/DDBJ whole genome shotgun (WGS) entry which is preliminary data.</text>
</comment>
<dbReference type="GO" id="GO:0046920">
    <property type="term" value="F:alpha-(1-&gt;3)-fucosyltransferase activity"/>
    <property type="evidence" value="ECO:0007669"/>
    <property type="project" value="TreeGrafter"/>
</dbReference>
<evidence type="ECO:0000256" key="5">
    <source>
        <dbReference type="RuleBase" id="RU003832"/>
    </source>
</evidence>
<comment type="pathway">
    <text evidence="1">Protein modification; protein glycosylation.</text>
</comment>
<dbReference type="OrthoDB" id="427096at2759"/>
<proteinExistence type="inferred from homology"/>
<name>A0A250XEE7_9CHLO</name>
<keyword evidence="3 5" id="KW-0328">Glycosyltransferase</keyword>
<dbReference type="InterPro" id="IPR038577">
    <property type="entry name" value="GT10-like_C_sf"/>
</dbReference>
<evidence type="ECO:0000256" key="4">
    <source>
        <dbReference type="ARBA" id="ARBA00022679"/>
    </source>
</evidence>
<evidence type="ECO:0000313" key="8">
    <source>
        <dbReference type="Proteomes" id="UP000232323"/>
    </source>
</evidence>
<evidence type="ECO:0000256" key="3">
    <source>
        <dbReference type="ARBA" id="ARBA00022676"/>
    </source>
</evidence>
<keyword evidence="5" id="KW-1133">Transmembrane helix</keyword>
<comment type="similarity">
    <text evidence="2 5">Belongs to the glycosyltransferase 10 family.</text>
</comment>
<evidence type="ECO:0000313" key="7">
    <source>
        <dbReference type="EMBL" id="GAX81289.1"/>
    </source>
</evidence>
<dbReference type="Pfam" id="PF00852">
    <property type="entry name" value="Glyco_transf_10"/>
    <property type="match status" value="1"/>
</dbReference>
<evidence type="ECO:0000256" key="2">
    <source>
        <dbReference type="ARBA" id="ARBA00008919"/>
    </source>
</evidence>
<keyword evidence="8" id="KW-1185">Reference proteome</keyword>
<feature type="transmembrane region" description="Helical" evidence="5">
    <location>
        <begin position="7"/>
        <end position="27"/>
    </location>
</feature>
<sequence>MKITTRRIVILVSTLFVLVAFFHLYWYRKHAIRPRTVLIPSNPVVLEVAKSNKVATPEAIKVVPAVLVKQGHIKEMNNASQRVAVKDDNMGGADPKKAASYQKPIVISIMTGHYLGDYGYRTSDAKKCFLEGIQLDCSLEGGDRVATADATWHHIPHVGSAGGITPKKHPKQLRVGMSMESSAYYGQLDNKEYMKNYDIVMSYKLNSDVVTHYFYNPPLLVPPRVPTAKKKNSVAYVNRNCGARNGRNEIVADLKKHYPVEAYGCLGSNQRVDKIKVFSESKFCIAMENSNAEYYVSEKLWHALESGCLPIYMGAPNIIQDYIPDPKAIILYEPGVMTGKSLAEKLKKLELNDDLYEEHMAWRKKSLSELSPGFQRLMELTKLPGPECQLCQVVAKKRFAME</sequence>
<keyword evidence="5" id="KW-0333">Golgi apparatus</keyword>
<accession>A0A250XEE7</accession>
<feature type="domain" description="Fucosyltransferase C-terminal" evidence="6">
    <location>
        <begin position="228"/>
        <end position="398"/>
    </location>
</feature>
<evidence type="ECO:0000256" key="1">
    <source>
        <dbReference type="ARBA" id="ARBA00004922"/>
    </source>
</evidence>
<dbReference type="UniPathway" id="UPA00378"/>
<reference evidence="7 8" key="1">
    <citation type="submission" date="2017-08" db="EMBL/GenBank/DDBJ databases">
        <title>Acidophilic green algal genome provides insights into adaptation to an acidic environment.</title>
        <authorList>
            <person name="Hirooka S."/>
            <person name="Hirose Y."/>
            <person name="Kanesaki Y."/>
            <person name="Higuchi S."/>
            <person name="Fujiwara T."/>
            <person name="Onuma R."/>
            <person name="Era A."/>
            <person name="Ohbayashi R."/>
            <person name="Uzuka A."/>
            <person name="Nozaki H."/>
            <person name="Yoshikawa H."/>
            <person name="Miyagishima S.Y."/>
        </authorList>
    </citation>
    <scope>NUCLEOTIDE SEQUENCE [LARGE SCALE GENOMIC DNA]</scope>
    <source>
        <strain evidence="7 8">NIES-2499</strain>
    </source>
</reference>
<protein>
    <recommendedName>
        <fullName evidence="5">Fucosyltransferase</fullName>
        <ecNumber evidence="5">2.4.1.-</ecNumber>
    </recommendedName>
</protein>
<dbReference type="Gene3D" id="3.40.50.11660">
    <property type="entry name" value="Glycosyl transferase family 10, C-terminal domain"/>
    <property type="match status" value="1"/>
</dbReference>
<dbReference type="InterPro" id="IPR001503">
    <property type="entry name" value="Glyco_trans_10"/>
</dbReference>
<organism evidence="7 8">
    <name type="scientific">Chlamydomonas eustigma</name>
    <dbReference type="NCBI Taxonomy" id="1157962"/>
    <lineage>
        <taxon>Eukaryota</taxon>
        <taxon>Viridiplantae</taxon>
        <taxon>Chlorophyta</taxon>
        <taxon>core chlorophytes</taxon>
        <taxon>Chlorophyceae</taxon>
        <taxon>CS clade</taxon>
        <taxon>Chlamydomonadales</taxon>
        <taxon>Chlamydomonadaceae</taxon>
        <taxon>Chlamydomonas</taxon>
    </lineage>
</organism>
<dbReference type="PANTHER" id="PTHR11929:SF194">
    <property type="entry name" value="ALPHA-(1,3)-FUCOSYLTRANSFERASE 10"/>
    <property type="match status" value="1"/>
</dbReference>
<dbReference type="EMBL" id="BEGY01000063">
    <property type="protein sequence ID" value="GAX81289.1"/>
    <property type="molecule type" value="Genomic_DNA"/>
</dbReference>
<dbReference type="SUPFAM" id="SSF53756">
    <property type="entry name" value="UDP-Glycosyltransferase/glycogen phosphorylase"/>
    <property type="match status" value="1"/>
</dbReference>
<dbReference type="EC" id="2.4.1.-" evidence="5"/>
<dbReference type="InterPro" id="IPR055270">
    <property type="entry name" value="Glyco_tran_10_C"/>
</dbReference>
<keyword evidence="5" id="KW-0812">Transmembrane</keyword>